<proteinExistence type="predicted"/>
<reference evidence="3" key="2">
    <citation type="journal article" date="2018" name="Nat. Commun.">
        <title>Tailed giant Tupanvirus possesses the most complete translational apparatus of the known virosphere.</title>
        <authorList>
            <person name="Abrahao J."/>
            <person name="Silva L."/>
            <person name="Silva L.S."/>
            <person name="Khalil J.Y.B."/>
            <person name="Rodrigues R."/>
            <person name="Arantes T."/>
            <person name="Assis F."/>
            <person name="Boratto P."/>
            <person name="Andrade M."/>
            <person name="Kroon E.G."/>
            <person name="Ribeiro B."/>
            <person name="Bergier I."/>
            <person name="Seligmann H."/>
            <person name="Ghigo E."/>
            <person name="Colson P."/>
            <person name="Levasseur A."/>
            <person name="Kroemer G."/>
            <person name="Raoult D."/>
            <person name="La Scola B."/>
        </authorList>
    </citation>
    <scope>NUCLEOTIDE SEQUENCE [LARGE SCALE GENOMIC DNA]</scope>
    <source>
        <strain evidence="3">Deep ocean</strain>
    </source>
</reference>
<keyword evidence="2" id="KW-0472">Membrane</keyword>
<dbReference type="KEGG" id="vg:80516916"/>
<dbReference type="RefSeq" id="YP_010780225.1">
    <property type="nucleotide sequence ID" value="NC_075038.1"/>
</dbReference>
<evidence type="ECO:0000256" key="1">
    <source>
        <dbReference type="SAM" id="MobiDB-lite"/>
    </source>
</evidence>
<evidence type="ECO:0000256" key="2">
    <source>
        <dbReference type="SAM" id="Phobius"/>
    </source>
</evidence>
<dbReference type="Pfam" id="PF03003">
    <property type="entry name" value="Pox_G9-A16"/>
    <property type="match status" value="1"/>
</dbReference>
<feature type="compositionally biased region" description="Pro residues" evidence="1">
    <location>
        <begin position="294"/>
        <end position="307"/>
    </location>
</feature>
<evidence type="ECO:0000313" key="3">
    <source>
        <dbReference type="EMBL" id="QKU33618.1"/>
    </source>
</evidence>
<feature type="transmembrane region" description="Helical" evidence="2">
    <location>
        <begin position="317"/>
        <end position="338"/>
    </location>
</feature>
<keyword evidence="2" id="KW-0812">Transmembrane</keyword>
<reference evidence="3" key="1">
    <citation type="submission" date="2017-06" db="EMBL/GenBank/DDBJ databases">
        <authorList>
            <person name="Assis F.L."/>
            <person name="Abrahao J.S."/>
            <person name="Silva L."/>
            <person name="Khalil J.B."/>
            <person name="Rodrigues R."/>
            <person name="Silva L.S."/>
            <person name="Boratto P."/>
            <person name="Andrade M."/>
            <person name="Kroon E.G."/>
            <person name="Ribeiro B."/>
            <person name="Bergier I."/>
            <person name="Seligmann H."/>
            <person name="Ghigo E."/>
            <person name="Colson P."/>
            <person name="Levasseur A."/>
            <person name="Raoult D."/>
            <person name="Scola B.L."/>
        </authorList>
    </citation>
    <scope>NUCLEOTIDE SEQUENCE</scope>
    <source>
        <strain evidence="3">Deep ocean</strain>
    </source>
</reference>
<keyword evidence="2" id="KW-1133">Transmembrane helix</keyword>
<dbReference type="InterPro" id="IPR004251">
    <property type="entry name" value="Pox_virus_G9/A16"/>
</dbReference>
<sequence length="343" mass="37522">MTNVKYGDTVFLSLPLVGKGMLVTGVQQFSLPGFNFTIPLVTGGDITHADPYVLDPVNSKNGDPITTDSLFKIRRLYDSKGGVWVNYHHTDFLPIQATNDSGSHWQAIAVDGSKGQIHYGQQIRFLDKGPGDNPRYDKGTLNVHSRDSGEGSIFAFLPGPLDNAKLECCKNNPALTFPDYCGVFRGPLCNGYCDDILTNYCAKVTTSDPKCGCLLPESYYKVSRLVGPAECVDDRCVNQNTYRRKSQCNPTCNIINCDININDLDIQDSHIDKIIFNQVCGNSPPSVPNGPGITPTPTPTPTPSNPPAPPFNFENKLVWIVVGIIAIVILLVIIILFVSKNKQ</sequence>
<feature type="region of interest" description="Disordered" evidence="1">
    <location>
        <begin position="287"/>
        <end position="307"/>
    </location>
</feature>
<evidence type="ECO:0008006" key="4">
    <source>
        <dbReference type="Google" id="ProtNLM"/>
    </source>
</evidence>
<dbReference type="EMBL" id="MF405918">
    <property type="protein sequence ID" value="QKU33618.1"/>
    <property type="molecule type" value="Genomic_DNA"/>
</dbReference>
<name>A0A6N1NND4_9VIRU</name>
<dbReference type="GeneID" id="80516916"/>
<accession>A0A6N1NND4</accession>
<organism evidence="3">
    <name type="scientific">Tupanvirus deep ocean</name>
    <dbReference type="NCBI Taxonomy" id="2126984"/>
    <lineage>
        <taxon>Viruses</taxon>
        <taxon>Varidnaviria</taxon>
        <taxon>Bamfordvirae</taxon>
        <taxon>Nucleocytoviricota</taxon>
        <taxon>Megaviricetes</taxon>
        <taxon>Imitervirales</taxon>
        <taxon>Mimiviridae</taxon>
        <taxon>Megamimivirinae</taxon>
        <taxon>Tupanvirus</taxon>
        <taxon>Tupanvirus altamarinense</taxon>
    </lineage>
</organism>
<protein>
    <recommendedName>
        <fullName evidence="4">Virion-associated membrane protein</fullName>
    </recommendedName>
</protein>